<reference evidence="2" key="1">
    <citation type="journal article" date="2020" name="Stud. Mycol.">
        <title>101 Dothideomycetes genomes: a test case for predicting lifestyles and emergence of pathogens.</title>
        <authorList>
            <person name="Haridas S."/>
            <person name="Albert R."/>
            <person name="Binder M."/>
            <person name="Bloem J."/>
            <person name="Labutti K."/>
            <person name="Salamov A."/>
            <person name="Andreopoulos B."/>
            <person name="Baker S."/>
            <person name="Barry K."/>
            <person name="Bills G."/>
            <person name="Bluhm B."/>
            <person name="Cannon C."/>
            <person name="Castanera R."/>
            <person name="Culley D."/>
            <person name="Daum C."/>
            <person name="Ezra D."/>
            <person name="Gonzalez J."/>
            <person name="Henrissat B."/>
            <person name="Kuo A."/>
            <person name="Liang C."/>
            <person name="Lipzen A."/>
            <person name="Lutzoni F."/>
            <person name="Magnuson J."/>
            <person name="Mondo S."/>
            <person name="Nolan M."/>
            <person name="Ohm R."/>
            <person name="Pangilinan J."/>
            <person name="Park H.-J."/>
            <person name="Ramirez L."/>
            <person name="Alfaro M."/>
            <person name="Sun H."/>
            <person name="Tritt A."/>
            <person name="Yoshinaga Y."/>
            <person name="Zwiers L.-H."/>
            <person name="Turgeon B."/>
            <person name="Goodwin S."/>
            <person name="Spatafora J."/>
            <person name="Crous P."/>
            <person name="Grigoriev I."/>
        </authorList>
    </citation>
    <scope>NUCLEOTIDE SEQUENCE</scope>
    <source>
        <strain evidence="2">CBS 122681</strain>
    </source>
</reference>
<dbReference type="InterPro" id="IPR056632">
    <property type="entry name" value="DUF7730"/>
</dbReference>
<dbReference type="Proteomes" id="UP000799324">
    <property type="component" value="Unassembled WGS sequence"/>
</dbReference>
<protein>
    <recommendedName>
        <fullName evidence="1">DUF7730 domain-containing protein</fullName>
    </recommendedName>
</protein>
<name>A0A6A6T974_9PLEO</name>
<dbReference type="PANTHER" id="PTHR42085:SF8">
    <property type="entry name" value="F-BOX DOMAIN-CONTAINING PROTEIN"/>
    <property type="match status" value="1"/>
</dbReference>
<dbReference type="AlphaFoldDB" id="A0A6A6T974"/>
<accession>A0A6A6T974</accession>
<proteinExistence type="predicted"/>
<evidence type="ECO:0000313" key="2">
    <source>
        <dbReference type="EMBL" id="KAF2656489.1"/>
    </source>
</evidence>
<organism evidence="2 3">
    <name type="scientific">Lophiostoma macrostomum CBS 122681</name>
    <dbReference type="NCBI Taxonomy" id="1314788"/>
    <lineage>
        <taxon>Eukaryota</taxon>
        <taxon>Fungi</taxon>
        <taxon>Dikarya</taxon>
        <taxon>Ascomycota</taxon>
        <taxon>Pezizomycotina</taxon>
        <taxon>Dothideomycetes</taxon>
        <taxon>Pleosporomycetidae</taxon>
        <taxon>Pleosporales</taxon>
        <taxon>Lophiostomataceae</taxon>
        <taxon>Lophiostoma</taxon>
    </lineage>
</organism>
<feature type="domain" description="DUF7730" evidence="1">
    <location>
        <begin position="10"/>
        <end position="96"/>
    </location>
</feature>
<evidence type="ECO:0000313" key="3">
    <source>
        <dbReference type="Proteomes" id="UP000799324"/>
    </source>
</evidence>
<sequence length="274" mass="31677">MPKTDMAFGFLDLPPEIRNMVYRYTLVDHSATIPITTYLTPEKHMRVQKDQYEVKPFSDTRLGVRLLGVCRQVYEEAMPTLYGANHFLCINMGALDAFLGAIGEAIKHIELISLAVFFDKSSRLKCGFDKLARATNLKALILEERFLQAMYHHEPVLAVAAWTFYGVAQAWLSATAKKLGGVEHATDLLFFPERFKGRYEGKDGQRFRQPYTHTKDLVDESLGIYRVPKRRGFDKVWKPEHEALFRTEVRKMFPSEVEDKDEDRDNWKGGRFPF</sequence>
<dbReference type="OrthoDB" id="5272396at2759"/>
<evidence type="ECO:0000259" key="1">
    <source>
        <dbReference type="Pfam" id="PF24864"/>
    </source>
</evidence>
<gene>
    <name evidence="2" type="ORF">K491DRAFT_757447</name>
</gene>
<dbReference type="PANTHER" id="PTHR42085">
    <property type="entry name" value="F-BOX DOMAIN-CONTAINING PROTEIN"/>
    <property type="match status" value="1"/>
</dbReference>
<dbReference type="InterPro" id="IPR038883">
    <property type="entry name" value="AN11006-like"/>
</dbReference>
<dbReference type="Pfam" id="PF24864">
    <property type="entry name" value="DUF7730"/>
    <property type="match status" value="1"/>
</dbReference>
<dbReference type="EMBL" id="MU004335">
    <property type="protein sequence ID" value="KAF2656489.1"/>
    <property type="molecule type" value="Genomic_DNA"/>
</dbReference>
<keyword evidence="3" id="KW-1185">Reference proteome</keyword>